<keyword evidence="4 10" id="KW-0812">Transmembrane</keyword>
<dbReference type="PANTHER" id="PTHR32089:SF112">
    <property type="entry name" value="LYSOZYME-LIKE PROTEIN-RELATED"/>
    <property type="match status" value="1"/>
</dbReference>
<comment type="similarity">
    <text evidence="8">Belongs to the methyl-accepting chemotaxis (MCP) protein family.</text>
</comment>
<dbReference type="PANTHER" id="PTHR32089">
    <property type="entry name" value="METHYL-ACCEPTING CHEMOTAXIS PROTEIN MCPB"/>
    <property type="match status" value="1"/>
</dbReference>
<keyword evidence="5 10" id="KW-1133">Transmembrane helix</keyword>
<proteinExistence type="inferred from homology"/>
<evidence type="ECO:0000256" key="4">
    <source>
        <dbReference type="ARBA" id="ARBA00022692"/>
    </source>
</evidence>
<dbReference type="CDD" id="cd06225">
    <property type="entry name" value="HAMP"/>
    <property type="match status" value="1"/>
</dbReference>
<dbReference type="Gene3D" id="1.10.287.950">
    <property type="entry name" value="Methyl-accepting chemotaxis protein"/>
    <property type="match status" value="1"/>
</dbReference>
<dbReference type="EMBL" id="FOTS01000010">
    <property type="protein sequence ID" value="SFL59324.1"/>
    <property type="molecule type" value="Genomic_DNA"/>
</dbReference>
<keyword evidence="14" id="KW-1185">Reference proteome</keyword>
<dbReference type="SUPFAM" id="SSF58104">
    <property type="entry name" value="Methyl-accepting chemotaxis protein (MCP) signaling domain"/>
    <property type="match status" value="1"/>
</dbReference>
<feature type="transmembrane region" description="Helical" evidence="10">
    <location>
        <begin position="274"/>
        <end position="298"/>
    </location>
</feature>
<protein>
    <submittedName>
        <fullName evidence="13">Methyl-accepting chemotaxis protein</fullName>
    </submittedName>
</protein>
<dbReference type="Pfam" id="PF00672">
    <property type="entry name" value="HAMP"/>
    <property type="match status" value="1"/>
</dbReference>
<dbReference type="RefSeq" id="WP_175490492.1">
    <property type="nucleotide sequence ID" value="NZ_FOTS01000010.1"/>
</dbReference>
<dbReference type="CDD" id="cd18773">
    <property type="entry name" value="PDC1_HK_sensor"/>
    <property type="match status" value="1"/>
</dbReference>
<evidence type="ECO:0000313" key="14">
    <source>
        <dbReference type="Proteomes" id="UP000199520"/>
    </source>
</evidence>
<gene>
    <name evidence="13" type="ORF">SAMN04490355_101036</name>
</gene>
<dbReference type="STRING" id="1123291.SAMN04490355_101036"/>
<evidence type="ECO:0000256" key="1">
    <source>
        <dbReference type="ARBA" id="ARBA00004651"/>
    </source>
</evidence>
<feature type="domain" description="HAMP" evidence="12">
    <location>
        <begin position="299"/>
        <end position="352"/>
    </location>
</feature>
<dbReference type="InterPro" id="IPR033479">
    <property type="entry name" value="dCache_1"/>
</dbReference>
<name>A0A1I4IYC9_9FIRM</name>
<dbReference type="GO" id="GO:0005886">
    <property type="term" value="C:plasma membrane"/>
    <property type="evidence" value="ECO:0007669"/>
    <property type="project" value="UniProtKB-SubCell"/>
</dbReference>
<keyword evidence="3" id="KW-0145">Chemotaxis</keyword>
<dbReference type="Pfam" id="PF02743">
    <property type="entry name" value="dCache_1"/>
    <property type="match status" value="1"/>
</dbReference>
<dbReference type="PROSITE" id="PS50111">
    <property type="entry name" value="CHEMOTAXIS_TRANSDUC_2"/>
    <property type="match status" value="1"/>
</dbReference>
<evidence type="ECO:0000256" key="10">
    <source>
        <dbReference type="SAM" id="Phobius"/>
    </source>
</evidence>
<dbReference type="PROSITE" id="PS50885">
    <property type="entry name" value="HAMP"/>
    <property type="match status" value="1"/>
</dbReference>
<comment type="subcellular location">
    <subcellularLocation>
        <location evidence="1">Cell membrane</location>
        <topology evidence="1">Multi-pass membrane protein</topology>
    </subcellularLocation>
</comment>
<evidence type="ECO:0000256" key="6">
    <source>
        <dbReference type="ARBA" id="ARBA00023136"/>
    </source>
</evidence>
<evidence type="ECO:0000313" key="13">
    <source>
        <dbReference type="EMBL" id="SFL59324.1"/>
    </source>
</evidence>
<dbReference type="GO" id="GO:0007165">
    <property type="term" value="P:signal transduction"/>
    <property type="evidence" value="ECO:0007669"/>
    <property type="project" value="UniProtKB-KW"/>
</dbReference>
<dbReference type="AlphaFoldDB" id="A0A1I4IYC9"/>
<organism evidence="13 14">
    <name type="scientific">Pelosinus propionicus DSM 13327</name>
    <dbReference type="NCBI Taxonomy" id="1123291"/>
    <lineage>
        <taxon>Bacteria</taxon>
        <taxon>Bacillati</taxon>
        <taxon>Bacillota</taxon>
        <taxon>Negativicutes</taxon>
        <taxon>Selenomonadales</taxon>
        <taxon>Sporomusaceae</taxon>
        <taxon>Pelosinus</taxon>
    </lineage>
</organism>
<dbReference type="Proteomes" id="UP000199520">
    <property type="component" value="Unassembled WGS sequence"/>
</dbReference>
<evidence type="ECO:0000256" key="5">
    <source>
        <dbReference type="ARBA" id="ARBA00022989"/>
    </source>
</evidence>
<dbReference type="InterPro" id="IPR004089">
    <property type="entry name" value="MCPsignal_dom"/>
</dbReference>
<sequence>MISIRTKLTVVILLIILIALGALGGINYWQARSIISEKVNDDMEQLTANSASDIGGWLEARKCELSIMAVAPMVQSGNLSVIAPFLVNAGKVNKAYDAIGYAYPNGAYINSNGVKGTIAEREYFQRGMRQDISFIDPVIGKTTGNVVTVISIPVKENNKVTGVLYGSIILDSLTQKVLAIKVGQTGYAYVVQNDGTFIIHPNKDMAMKYNPLKDGKAEDKFKNVIGRMVKGETGIDQYQLNGQDEIVCFQPIPGTTWSLALTVPVSEVTGTISALATTSLVSISIVLMITTFLIAWFARYITQPIRMMDEAASRIASGDISNTKLDITSNDEVGRLGKSFDKMAQNLRELIQKISESTGKVLISSEVLTASSQQAIQAATHIADSITTVAASADEQMEAADKTSMVIEQMSSNIQKVAANFQQVAAQSAQVAEKAEDGDTAVVKAVDRMDLLEETVNISAHVVMKLGERSKEIGQIVDTISNIAGQTNLLALNAAIEAARAGEQGRGFAVVAEEVRKLAEQSEAAAKKIAELIGSIQGETDKAVVAMDEGTKEVKMGIEVVKVAGDAFKEIVGLVNEVSGQVKMTSAAMMQLASDSKTIVTSIKRIDELSKNSAGESQSVSAATEEQLASMEEVADSSKVLEGMARDLQTAVARFQV</sequence>
<dbReference type="CDD" id="cd12912">
    <property type="entry name" value="PDC2_MCP_like"/>
    <property type="match status" value="1"/>
</dbReference>
<feature type="domain" description="Methyl-accepting transducer" evidence="11">
    <location>
        <begin position="371"/>
        <end position="607"/>
    </location>
</feature>
<evidence type="ECO:0000259" key="11">
    <source>
        <dbReference type="PROSITE" id="PS50111"/>
    </source>
</evidence>
<dbReference type="GO" id="GO:0006935">
    <property type="term" value="P:chemotaxis"/>
    <property type="evidence" value="ECO:0007669"/>
    <property type="project" value="UniProtKB-KW"/>
</dbReference>
<keyword evidence="7 9" id="KW-0807">Transducer</keyword>
<dbReference type="InterPro" id="IPR003660">
    <property type="entry name" value="HAMP_dom"/>
</dbReference>
<evidence type="ECO:0000256" key="9">
    <source>
        <dbReference type="PROSITE-ProRule" id="PRU00284"/>
    </source>
</evidence>
<keyword evidence="6 10" id="KW-0472">Membrane</keyword>
<evidence type="ECO:0000256" key="2">
    <source>
        <dbReference type="ARBA" id="ARBA00022475"/>
    </source>
</evidence>
<evidence type="ECO:0000259" key="12">
    <source>
        <dbReference type="PROSITE" id="PS50885"/>
    </source>
</evidence>
<dbReference type="CDD" id="cd11386">
    <property type="entry name" value="MCP_signal"/>
    <property type="match status" value="1"/>
</dbReference>
<evidence type="ECO:0000256" key="7">
    <source>
        <dbReference type="ARBA" id="ARBA00023224"/>
    </source>
</evidence>
<dbReference type="Gene3D" id="6.10.340.10">
    <property type="match status" value="1"/>
</dbReference>
<dbReference type="SMART" id="SM00283">
    <property type="entry name" value="MA"/>
    <property type="match status" value="1"/>
</dbReference>
<keyword evidence="2" id="KW-1003">Cell membrane</keyword>
<evidence type="ECO:0000256" key="8">
    <source>
        <dbReference type="ARBA" id="ARBA00029447"/>
    </source>
</evidence>
<dbReference type="Gene3D" id="3.30.450.20">
    <property type="entry name" value="PAS domain"/>
    <property type="match status" value="1"/>
</dbReference>
<accession>A0A1I4IYC9</accession>
<dbReference type="SMART" id="SM00304">
    <property type="entry name" value="HAMP"/>
    <property type="match status" value="1"/>
</dbReference>
<evidence type="ECO:0000256" key="3">
    <source>
        <dbReference type="ARBA" id="ARBA00022500"/>
    </source>
</evidence>
<reference evidence="14" key="1">
    <citation type="submission" date="2016-10" db="EMBL/GenBank/DDBJ databases">
        <authorList>
            <person name="Varghese N."/>
            <person name="Submissions S."/>
        </authorList>
    </citation>
    <scope>NUCLEOTIDE SEQUENCE [LARGE SCALE GENOMIC DNA]</scope>
    <source>
        <strain evidence="14">DSM 13327</strain>
    </source>
</reference>
<dbReference type="Pfam" id="PF00015">
    <property type="entry name" value="MCPsignal"/>
    <property type="match status" value="1"/>
</dbReference>